<evidence type="ECO:0000256" key="2">
    <source>
        <dbReference type="PROSITE-ProRule" id="PRU00497"/>
    </source>
</evidence>
<evidence type="ECO:0008006" key="6">
    <source>
        <dbReference type="Google" id="ProtNLM"/>
    </source>
</evidence>
<dbReference type="GO" id="GO:0031012">
    <property type="term" value="C:extracellular matrix"/>
    <property type="evidence" value="ECO:0007669"/>
    <property type="project" value="TreeGrafter"/>
</dbReference>
<proteinExistence type="predicted"/>
<feature type="chain" id="PRO_5008580074" description="Cuticle protein" evidence="4">
    <location>
        <begin position="23"/>
        <end position="355"/>
    </location>
</feature>
<keyword evidence="1 2" id="KW-0193">Cuticle</keyword>
<protein>
    <recommendedName>
        <fullName evidence="6">Cuticle protein</fullName>
    </recommendedName>
</protein>
<feature type="region of interest" description="Disordered" evidence="3">
    <location>
        <begin position="219"/>
        <end position="269"/>
    </location>
</feature>
<feature type="region of interest" description="Disordered" evidence="3">
    <location>
        <begin position="61"/>
        <end position="129"/>
    </location>
</feature>
<feature type="compositionally biased region" description="Low complexity" evidence="3">
    <location>
        <begin position="230"/>
        <end position="253"/>
    </location>
</feature>
<feature type="compositionally biased region" description="Polar residues" evidence="3">
    <location>
        <begin position="109"/>
        <end position="121"/>
    </location>
</feature>
<dbReference type="PROSITE" id="PS51155">
    <property type="entry name" value="CHIT_BIND_RR_2"/>
    <property type="match status" value="1"/>
</dbReference>
<dbReference type="PANTHER" id="PTHR12236">
    <property type="entry name" value="STRUCTURAL CONTITUENT OF CUTICLE"/>
    <property type="match status" value="1"/>
</dbReference>
<evidence type="ECO:0000313" key="5">
    <source>
        <dbReference type="EMBL" id="JAS08046.1"/>
    </source>
</evidence>
<dbReference type="PANTHER" id="PTHR12236:SF18">
    <property type="entry name" value="CUTICULAR PROTEIN 66D"/>
    <property type="match status" value="1"/>
</dbReference>
<dbReference type="AlphaFoldDB" id="A0A1B6C3G0"/>
<organism evidence="5">
    <name type="scientific">Clastoptera arizonana</name>
    <name type="common">Arizona spittle bug</name>
    <dbReference type="NCBI Taxonomy" id="38151"/>
    <lineage>
        <taxon>Eukaryota</taxon>
        <taxon>Metazoa</taxon>
        <taxon>Ecdysozoa</taxon>
        <taxon>Arthropoda</taxon>
        <taxon>Hexapoda</taxon>
        <taxon>Insecta</taxon>
        <taxon>Pterygota</taxon>
        <taxon>Neoptera</taxon>
        <taxon>Paraneoptera</taxon>
        <taxon>Hemiptera</taxon>
        <taxon>Auchenorrhyncha</taxon>
        <taxon>Cercopoidea</taxon>
        <taxon>Clastopteridae</taxon>
        <taxon>Clastoptera</taxon>
    </lineage>
</organism>
<name>A0A1B6C3G0_9HEMI</name>
<dbReference type="PROSITE" id="PS00233">
    <property type="entry name" value="CHIT_BIND_RR_1"/>
    <property type="match status" value="1"/>
</dbReference>
<dbReference type="Pfam" id="PF00379">
    <property type="entry name" value="Chitin_bind_4"/>
    <property type="match status" value="1"/>
</dbReference>
<evidence type="ECO:0000256" key="3">
    <source>
        <dbReference type="SAM" id="MobiDB-lite"/>
    </source>
</evidence>
<dbReference type="GO" id="GO:0005615">
    <property type="term" value="C:extracellular space"/>
    <property type="evidence" value="ECO:0007669"/>
    <property type="project" value="TreeGrafter"/>
</dbReference>
<dbReference type="InterPro" id="IPR000618">
    <property type="entry name" value="Insect_cuticle"/>
</dbReference>
<sequence>VQCSATMIKILILVTCLGMTFAQTYPTSITQEQLAQYVASQQTAAPRAVAITPRARQAYSLPQQYQAAEEPSEYAPRPSPTPRARPAYSLPQQYQEPEEPREYAPRPVSPSSTYYQQSRQPQVKVDGTQLQALRKLRPSPEGARQPEEDFDHNPAYQFSFDVKDDEFTNYHNRKEQREGDKISGSYSIVDSDGYIRTVTYTADPLQGFKAEVSREPTDIKIKLPSPPTPVAQQYQQVPQKVQYTQPQPQYQYEQPERETARKQQTQQYLEASSELHLPHQYSLRPQPQPVYASVPQPTPQAYFQAAPQRPAPQEGLSAYVAPHRLAPPKGHKASAIGYATQPSTATPILYQAYQQ</sequence>
<gene>
    <name evidence="5" type="ORF">g.11784</name>
</gene>
<dbReference type="EMBL" id="GEDC01029252">
    <property type="protein sequence ID" value="JAS08046.1"/>
    <property type="molecule type" value="Transcribed_RNA"/>
</dbReference>
<feature type="non-terminal residue" evidence="5">
    <location>
        <position position="1"/>
    </location>
</feature>
<evidence type="ECO:0000256" key="4">
    <source>
        <dbReference type="SAM" id="SignalP"/>
    </source>
</evidence>
<dbReference type="GO" id="GO:0042302">
    <property type="term" value="F:structural constituent of cuticle"/>
    <property type="evidence" value="ECO:0007669"/>
    <property type="project" value="UniProtKB-UniRule"/>
</dbReference>
<feature type="signal peptide" evidence="4">
    <location>
        <begin position="1"/>
        <end position="22"/>
    </location>
</feature>
<accession>A0A1B6C3G0</accession>
<dbReference type="InterPro" id="IPR031311">
    <property type="entry name" value="CHIT_BIND_RR_consensus"/>
</dbReference>
<feature type="region of interest" description="Disordered" evidence="3">
    <location>
        <begin position="284"/>
        <end position="318"/>
    </location>
</feature>
<keyword evidence="4" id="KW-0732">Signal</keyword>
<reference evidence="5" key="1">
    <citation type="submission" date="2015-12" db="EMBL/GenBank/DDBJ databases">
        <title>De novo transcriptome assembly of four potential Pierce s Disease insect vectors from Arizona vineyards.</title>
        <authorList>
            <person name="Tassone E.E."/>
        </authorList>
    </citation>
    <scope>NUCLEOTIDE SEQUENCE</scope>
</reference>
<evidence type="ECO:0000256" key="1">
    <source>
        <dbReference type="ARBA" id="ARBA00022460"/>
    </source>
</evidence>
<feature type="compositionally biased region" description="Low complexity" evidence="3">
    <location>
        <begin position="84"/>
        <end position="95"/>
    </location>
</feature>
<dbReference type="InterPro" id="IPR051217">
    <property type="entry name" value="Insect_Cuticle_Struc_Prot"/>
</dbReference>
<dbReference type="PRINTS" id="PR00947">
    <property type="entry name" value="CUTICLE"/>
</dbReference>